<dbReference type="PROSITE" id="PS50866">
    <property type="entry name" value="GOLD"/>
    <property type="match status" value="1"/>
</dbReference>
<evidence type="ECO:0000313" key="6">
    <source>
        <dbReference type="EMBL" id="CAF1484731.1"/>
    </source>
</evidence>
<dbReference type="EMBL" id="CAJNOV010004877">
    <property type="protein sequence ID" value="CAF1190922.1"/>
    <property type="molecule type" value="Genomic_DNA"/>
</dbReference>
<keyword evidence="2" id="KW-1133">Transmembrane helix</keyword>
<protein>
    <recommendedName>
        <fullName evidence="4">GOLD domain-containing protein</fullName>
    </recommendedName>
</protein>
<dbReference type="SMART" id="SM01190">
    <property type="entry name" value="EMP24_GP25L"/>
    <property type="match status" value="1"/>
</dbReference>
<organism evidence="7 9">
    <name type="scientific">Rotaria magnacalcarata</name>
    <dbReference type="NCBI Taxonomy" id="392030"/>
    <lineage>
        <taxon>Eukaryota</taxon>
        <taxon>Metazoa</taxon>
        <taxon>Spiralia</taxon>
        <taxon>Gnathifera</taxon>
        <taxon>Rotifera</taxon>
        <taxon>Eurotatoria</taxon>
        <taxon>Bdelloidea</taxon>
        <taxon>Philodinida</taxon>
        <taxon>Philodinidae</taxon>
        <taxon>Rotaria</taxon>
    </lineage>
</organism>
<gene>
    <name evidence="5" type="ORF">CJN711_LOCUS11508</name>
    <name evidence="6" type="ORF">KQP761_LOCUS13758</name>
    <name evidence="7" type="ORF">MBJ925_LOCUS12924</name>
    <name evidence="8" type="ORF">SMN809_LOCUS9361</name>
</gene>
<evidence type="ECO:0000256" key="3">
    <source>
        <dbReference type="SAM" id="SignalP"/>
    </source>
</evidence>
<dbReference type="OrthoDB" id="10037706at2759"/>
<keyword evidence="3" id="KW-0732">Signal</keyword>
<evidence type="ECO:0000313" key="8">
    <source>
        <dbReference type="EMBL" id="CAF3953054.1"/>
    </source>
</evidence>
<feature type="transmembrane region" description="Helical" evidence="2">
    <location>
        <begin position="188"/>
        <end position="207"/>
    </location>
</feature>
<evidence type="ECO:0000256" key="2">
    <source>
        <dbReference type="SAM" id="Phobius"/>
    </source>
</evidence>
<dbReference type="InterPro" id="IPR009038">
    <property type="entry name" value="GOLD_dom"/>
</dbReference>
<dbReference type="EMBL" id="CAJNRE010005895">
    <property type="protein sequence ID" value="CAF2050563.1"/>
    <property type="molecule type" value="Genomic_DNA"/>
</dbReference>
<dbReference type="Proteomes" id="UP000663824">
    <property type="component" value="Unassembled WGS sequence"/>
</dbReference>
<dbReference type="EMBL" id="CAJOBI010003015">
    <property type="protein sequence ID" value="CAF3953054.1"/>
    <property type="molecule type" value="Genomic_DNA"/>
</dbReference>
<comment type="subcellular location">
    <subcellularLocation>
        <location evidence="1">Membrane</location>
        <topology evidence="1">Single-pass type I membrane protein</topology>
    </subcellularLocation>
</comment>
<dbReference type="AlphaFoldDB" id="A0A816PNA4"/>
<keyword evidence="2" id="KW-0472">Membrane</keyword>
<proteinExistence type="inferred from homology"/>
<dbReference type="Proteomes" id="UP000676336">
    <property type="component" value="Unassembled WGS sequence"/>
</dbReference>
<dbReference type="Proteomes" id="UP000663834">
    <property type="component" value="Unassembled WGS sequence"/>
</dbReference>
<evidence type="ECO:0000256" key="1">
    <source>
        <dbReference type="RuleBase" id="RU003827"/>
    </source>
</evidence>
<dbReference type="Pfam" id="PF01105">
    <property type="entry name" value="EMP24_GP25L"/>
    <property type="match status" value="1"/>
</dbReference>
<reference evidence="7" key="1">
    <citation type="submission" date="2021-02" db="EMBL/GenBank/DDBJ databases">
        <authorList>
            <person name="Nowell W R."/>
        </authorList>
    </citation>
    <scope>NUCLEOTIDE SEQUENCE</scope>
</reference>
<evidence type="ECO:0000259" key="4">
    <source>
        <dbReference type="PROSITE" id="PS50866"/>
    </source>
</evidence>
<feature type="domain" description="GOLD" evidence="4">
    <location>
        <begin position="39"/>
        <end position="125"/>
    </location>
</feature>
<evidence type="ECO:0000313" key="7">
    <source>
        <dbReference type="EMBL" id="CAF2050563.1"/>
    </source>
</evidence>
<keyword evidence="1 2" id="KW-0812">Transmembrane</keyword>
<accession>A0A816PNA4</accession>
<name>A0A816PNA4_9BILA</name>
<feature type="chain" id="PRO_5035610433" description="GOLD domain-containing protein" evidence="3">
    <location>
        <begin position="21"/>
        <end position="216"/>
    </location>
</feature>
<dbReference type="GO" id="GO:0016020">
    <property type="term" value="C:membrane"/>
    <property type="evidence" value="ECO:0007669"/>
    <property type="project" value="UniProtKB-SubCell"/>
</dbReference>
<evidence type="ECO:0000313" key="5">
    <source>
        <dbReference type="EMBL" id="CAF1190922.1"/>
    </source>
</evidence>
<feature type="signal peptide" evidence="3">
    <location>
        <begin position="1"/>
        <end position="20"/>
    </location>
</feature>
<comment type="similarity">
    <text evidence="1">Belongs to the EMP24/GP25L family.</text>
</comment>
<sequence length="216" mass="25816">MVLHVWLCLFNCILVSSVIANYEYVKEMGFKFWLDPNMEECYHELLEKGSRLYFMYDILNVDTHQDSIIAYFRNAYTRSIVAISKTQRGHLELTTNETTLIDICMGHENSDTYVKYISAYFHIYHVEKALAKIEESEHFYNTSIDFHNVLDSITHHIIILREYQIERDMTNQKDSYLIEANLFWMNRWASIHIVVIVSCFLFQTYFIKSLFKISRK</sequence>
<dbReference type="Proteomes" id="UP000663855">
    <property type="component" value="Unassembled WGS sequence"/>
</dbReference>
<evidence type="ECO:0000313" key="9">
    <source>
        <dbReference type="Proteomes" id="UP000663824"/>
    </source>
</evidence>
<dbReference type="EMBL" id="CAJNOW010006440">
    <property type="protein sequence ID" value="CAF1484731.1"/>
    <property type="molecule type" value="Genomic_DNA"/>
</dbReference>
<comment type="caution">
    <text evidence="7">The sequence shown here is derived from an EMBL/GenBank/DDBJ whole genome shotgun (WGS) entry which is preliminary data.</text>
</comment>